<keyword evidence="3 6" id="KW-0812">Transmembrane</keyword>
<evidence type="ECO:0000256" key="1">
    <source>
        <dbReference type="ARBA" id="ARBA00004141"/>
    </source>
</evidence>
<feature type="transmembrane region" description="Helical" evidence="7">
    <location>
        <begin position="54"/>
        <end position="76"/>
    </location>
</feature>
<dbReference type="GO" id="GO:0005886">
    <property type="term" value="C:plasma membrane"/>
    <property type="evidence" value="ECO:0007669"/>
    <property type="project" value="TreeGrafter"/>
</dbReference>
<dbReference type="PANTHER" id="PTHR19139">
    <property type="entry name" value="AQUAPORIN TRANSPORTER"/>
    <property type="match status" value="1"/>
</dbReference>
<evidence type="ECO:0000256" key="6">
    <source>
        <dbReference type="RuleBase" id="RU000477"/>
    </source>
</evidence>
<dbReference type="PRINTS" id="PR00783">
    <property type="entry name" value="MINTRINSICP"/>
</dbReference>
<evidence type="ECO:0000256" key="4">
    <source>
        <dbReference type="ARBA" id="ARBA00022989"/>
    </source>
</evidence>
<dbReference type="SUPFAM" id="SSF81338">
    <property type="entry name" value="Aquaporin-like"/>
    <property type="match status" value="1"/>
</dbReference>
<dbReference type="EMBL" id="MU005769">
    <property type="protein sequence ID" value="KAF2710588.1"/>
    <property type="molecule type" value="Genomic_DNA"/>
</dbReference>
<dbReference type="InterPro" id="IPR034294">
    <property type="entry name" value="Aquaporin_transptr"/>
</dbReference>
<dbReference type="OrthoDB" id="3222at2759"/>
<feature type="transmembrane region" description="Helical" evidence="7">
    <location>
        <begin position="254"/>
        <end position="274"/>
    </location>
</feature>
<dbReference type="PANTHER" id="PTHR19139:SF199">
    <property type="entry name" value="MIP17260P"/>
    <property type="match status" value="1"/>
</dbReference>
<dbReference type="InterPro" id="IPR000425">
    <property type="entry name" value="MIP"/>
</dbReference>
<dbReference type="InterPro" id="IPR023271">
    <property type="entry name" value="Aquaporin-like"/>
</dbReference>
<dbReference type="AlphaFoldDB" id="A0A6G1KCP4"/>
<feature type="transmembrane region" description="Helical" evidence="7">
    <location>
        <begin position="151"/>
        <end position="169"/>
    </location>
</feature>
<dbReference type="GO" id="GO:0015250">
    <property type="term" value="F:water channel activity"/>
    <property type="evidence" value="ECO:0007669"/>
    <property type="project" value="TreeGrafter"/>
</dbReference>
<comment type="subcellular location">
    <subcellularLocation>
        <location evidence="1">Membrane</location>
        <topology evidence="1">Multi-pass membrane protein</topology>
    </subcellularLocation>
</comment>
<feature type="transmembrane region" description="Helical" evidence="7">
    <location>
        <begin position="215"/>
        <end position="234"/>
    </location>
</feature>
<evidence type="ECO:0000256" key="2">
    <source>
        <dbReference type="ARBA" id="ARBA00006175"/>
    </source>
</evidence>
<feature type="transmembrane region" description="Helical" evidence="7">
    <location>
        <begin position="189"/>
        <end position="208"/>
    </location>
</feature>
<keyword evidence="6" id="KW-0813">Transport</keyword>
<organism evidence="8 9">
    <name type="scientific">Pleomassaria siparia CBS 279.74</name>
    <dbReference type="NCBI Taxonomy" id="1314801"/>
    <lineage>
        <taxon>Eukaryota</taxon>
        <taxon>Fungi</taxon>
        <taxon>Dikarya</taxon>
        <taxon>Ascomycota</taxon>
        <taxon>Pezizomycotina</taxon>
        <taxon>Dothideomycetes</taxon>
        <taxon>Pleosporomycetidae</taxon>
        <taxon>Pleosporales</taxon>
        <taxon>Pleomassariaceae</taxon>
        <taxon>Pleomassaria</taxon>
    </lineage>
</organism>
<evidence type="ECO:0000313" key="9">
    <source>
        <dbReference type="Proteomes" id="UP000799428"/>
    </source>
</evidence>
<dbReference type="Pfam" id="PF00230">
    <property type="entry name" value="MIP"/>
    <property type="match status" value="1"/>
</dbReference>
<evidence type="ECO:0000256" key="5">
    <source>
        <dbReference type="ARBA" id="ARBA00023136"/>
    </source>
</evidence>
<sequence length="282" mass="30161">MCTTLCDNDSFETMMQFTSRSCCLMFAYGNPPTASRRPELLSERHNFIRKELSVFLGELTGTFMFLSMGFAGTQLANESAARSNPLLPAGATSSTLPDLTKLIYISFTFATALTANAAIFSDISGAMFNPAVTAALWTVGQIRWVRALHSVFAQIIAGVMAAGLISVLFPGPLPVATSLDASVSITRGLFVEMFFTSQLILAVLMVPASPSKPMYIGATLFIIQLSSVFLTGGSVNPTRSFGPAVFVGFDTYHWIYWLGPMLGAGLGSGVFALINSVQDGKL</sequence>
<reference evidence="8" key="1">
    <citation type="journal article" date="2020" name="Stud. Mycol.">
        <title>101 Dothideomycetes genomes: a test case for predicting lifestyles and emergence of pathogens.</title>
        <authorList>
            <person name="Haridas S."/>
            <person name="Albert R."/>
            <person name="Binder M."/>
            <person name="Bloem J."/>
            <person name="Labutti K."/>
            <person name="Salamov A."/>
            <person name="Andreopoulos B."/>
            <person name="Baker S."/>
            <person name="Barry K."/>
            <person name="Bills G."/>
            <person name="Bluhm B."/>
            <person name="Cannon C."/>
            <person name="Castanera R."/>
            <person name="Culley D."/>
            <person name="Daum C."/>
            <person name="Ezra D."/>
            <person name="Gonzalez J."/>
            <person name="Henrissat B."/>
            <person name="Kuo A."/>
            <person name="Liang C."/>
            <person name="Lipzen A."/>
            <person name="Lutzoni F."/>
            <person name="Magnuson J."/>
            <person name="Mondo S."/>
            <person name="Nolan M."/>
            <person name="Ohm R."/>
            <person name="Pangilinan J."/>
            <person name="Park H.-J."/>
            <person name="Ramirez L."/>
            <person name="Alfaro M."/>
            <person name="Sun H."/>
            <person name="Tritt A."/>
            <person name="Yoshinaga Y."/>
            <person name="Zwiers L.-H."/>
            <person name="Turgeon B."/>
            <person name="Goodwin S."/>
            <person name="Spatafora J."/>
            <person name="Crous P."/>
            <person name="Grigoriev I."/>
        </authorList>
    </citation>
    <scope>NUCLEOTIDE SEQUENCE</scope>
    <source>
        <strain evidence="8">CBS 279.74</strain>
    </source>
</reference>
<evidence type="ECO:0000256" key="7">
    <source>
        <dbReference type="SAM" id="Phobius"/>
    </source>
</evidence>
<dbReference type="Gene3D" id="1.20.1080.10">
    <property type="entry name" value="Glycerol uptake facilitator protein"/>
    <property type="match status" value="1"/>
</dbReference>
<keyword evidence="9" id="KW-1185">Reference proteome</keyword>
<accession>A0A6G1KCP4</accession>
<evidence type="ECO:0000256" key="3">
    <source>
        <dbReference type="ARBA" id="ARBA00022692"/>
    </source>
</evidence>
<evidence type="ECO:0000313" key="8">
    <source>
        <dbReference type="EMBL" id="KAF2710588.1"/>
    </source>
</evidence>
<proteinExistence type="inferred from homology"/>
<keyword evidence="4 7" id="KW-1133">Transmembrane helix</keyword>
<gene>
    <name evidence="8" type="ORF">K504DRAFT_481628</name>
</gene>
<keyword evidence="5 7" id="KW-0472">Membrane</keyword>
<dbReference type="Proteomes" id="UP000799428">
    <property type="component" value="Unassembled WGS sequence"/>
</dbReference>
<name>A0A6G1KCP4_9PLEO</name>
<comment type="similarity">
    <text evidence="2 6">Belongs to the MIP/aquaporin (TC 1.A.8) family.</text>
</comment>
<protein>
    <submittedName>
        <fullName evidence="8">Lens fiber major intrinsic protein</fullName>
    </submittedName>
</protein>